<dbReference type="Proteomes" id="UP000837857">
    <property type="component" value="Chromosome 17"/>
</dbReference>
<accession>A0ABN8I1W2</accession>
<feature type="non-terminal residue" evidence="2">
    <location>
        <position position="1"/>
    </location>
</feature>
<sequence>MGLGPIMEASGRVLIMARQRAIRLARAERMTPDPAASRCGGVWRESQATSLRRPRVIPATPNTTLGCRPSHVNQDIGQISSPHDNLDCCPHTLSRSD</sequence>
<organism evidence="2 3">
    <name type="scientific">Iphiclides podalirius</name>
    <name type="common">scarce swallowtail</name>
    <dbReference type="NCBI Taxonomy" id="110791"/>
    <lineage>
        <taxon>Eukaryota</taxon>
        <taxon>Metazoa</taxon>
        <taxon>Ecdysozoa</taxon>
        <taxon>Arthropoda</taxon>
        <taxon>Hexapoda</taxon>
        <taxon>Insecta</taxon>
        <taxon>Pterygota</taxon>
        <taxon>Neoptera</taxon>
        <taxon>Endopterygota</taxon>
        <taxon>Lepidoptera</taxon>
        <taxon>Glossata</taxon>
        <taxon>Ditrysia</taxon>
        <taxon>Papilionoidea</taxon>
        <taxon>Papilionidae</taxon>
        <taxon>Papilioninae</taxon>
        <taxon>Iphiclides</taxon>
    </lineage>
</organism>
<name>A0ABN8I1W2_9NEOP</name>
<feature type="compositionally biased region" description="Polar residues" evidence="1">
    <location>
        <begin position="73"/>
        <end position="83"/>
    </location>
</feature>
<reference evidence="2" key="1">
    <citation type="submission" date="2022-03" db="EMBL/GenBank/DDBJ databases">
        <authorList>
            <person name="Martin H S."/>
        </authorList>
    </citation>
    <scope>NUCLEOTIDE SEQUENCE</scope>
</reference>
<evidence type="ECO:0000313" key="3">
    <source>
        <dbReference type="Proteomes" id="UP000837857"/>
    </source>
</evidence>
<evidence type="ECO:0000256" key="1">
    <source>
        <dbReference type="SAM" id="MobiDB-lite"/>
    </source>
</evidence>
<evidence type="ECO:0000313" key="2">
    <source>
        <dbReference type="EMBL" id="CAH2046850.1"/>
    </source>
</evidence>
<protein>
    <submittedName>
        <fullName evidence="2">Uncharacterized protein</fullName>
    </submittedName>
</protein>
<feature type="region of interest" description="Disordered" evidence="1">
    <location>
        <begin position="73"/>
        <end position="97"/>
    </location>
</feature>
<gene>
    <name evidence="2" type="ORF">IPOD504_LOCUS5513</name>
</gene>
<dbReference type="EMBL" id="OW152829">
    <property type="protein sequence ID" value="CAH2046850.1"/>
    <property type="molecule type" value="Genomic_DNA"/>
</dbReference>
<keyword evidence="3" id="KW-1185">Reference proteome</keyword>
<proteinExistence type="predicted"/>